<evidence type="ECO:0000313" key="3">
    <source>
        <dbReference type="Proteomes" id="UP000031643"/>
    </source>
</evidence>
<dbReference type="HOGENOM" id="CLU_3154705_0_0_5"/>
<accession>A0A0A8JZ03</accession>
<keyword evidence="3" id="KW-1185">Reference proteome</keyword>
<sequence length="48" mass="5018">MRPLIALFAALALMAVSSGAIAQDDCPSGTHWDEDVQACVSDDLPDEA</sequence>
<evidence type="ECO:0000256" key="1">
    <source>
        <dbReference type="SAM" id="SignalP"/>
    </source>
</evidence>
<evidence type="ECO:0008006" key="4">
    <source>
        <dbReference type="Google" id="ProtNLM"/>
    </source>
</evidence>
<feature type="signal peptide" evidence="1">
    <location>
        <begin position="1"/>
        <end position="22"/>
    </location>
</feature>
<feature type="chain" id="PRO_5002038810" description="Chitin-binding type-2 domain-containing protein" evidence="1">
    <location>
        <begin position="23"/>
        <end position="48"/>
    </location>
</feature>
<keyword evidence="1" id="KW-0732">Signal</keyword>
<reference evidence="2 3" key="1">
    <citation type="submission" date="2014-09" db="EMBL/GenBank/DDBJ databases">
        <title>Genome sequencing of Methyloceanibacter caenitepidi Gela4.</title>
        <authorList>
            <person name="Takeuchi M."/>
            <person name="Susumu S."/>
            <person name="Kamagata Y."/>
            <person name="Oshima K."/>
            <person name="Hattori M."/>
            <person name="Iwasaki W."/>
        </authorList>
    </citation>
    <scope>NUCLEOTIDE SEQUENCE [LARGE SCALE GENOMIC DNA]</scope>
    <source>
        <strain evidence="2 3">Gela4</strain>
    </source>
</reference>
<dbReference type="KEGG" id="mcg:GL4_0181"/>
<dbReference type="EMBL" id="AP014648">
    <property type="protein sequence ID" value="BAQ15651.1"/>
    <property type="molecule type" value="Genomic_DNA"/>
</dbReference>
<dbReference type="AlphaFoldDB" id="A0A0A8JZ03"/>
<organism evidence="2 3">
    <name type="scientific">Methyloceanibacter caenitepidi</name>
    <dbReference type="NCBI Taxonomy" id="1384459"/>
    <lineage>
        <taxon>Bacteria</taxon>
        <taxon>Pseudomonadati</taxon>
        <taxon>Pseudomonadota</taxon>
        <taxon>Alphaproteobacteria</taxon>
        <taxon>Hyphomicrobiales</taxon>
        <taxon>Hyphomicrobiaceae</taxon>
        <taxon>Methyloceanibacter</taxon>
    </lineage>
</organism>
<dbReference type="RefSeq" id="WP_156137333.1">
    <property type="nucleotide sequence ID" value="NZ_AP014648.1"/>
</dbReference>
<evidence type="ECO:0000313" key="2">
    <source>
        <dbReference type="EMBL" id="BAQ15651.1"/>
    </source>
</evidence>
<gene>
    <name evidence="2" type="ORF">GL4_0181</name>
</gene>
<protein>
    <recommendedName>
        <fullName evidence="4">Chitin-binding type-2 domain-containing protein</fullName>
    </recommendedName>
</protein>
<proteinExistence type="predicted"/>
<name>A0A0A8JZ03_9HYPH</name>
<dbReference type="Proteomes" id="UP000031643">
    <property type="component" value="Chromosome"/>
</dbReference>